<evidence type="ECO:0000313" key="2">
    <source>
        <dbReference type="Proteomes" id="UP000050463"/>
    </source>
</evidence>
<dbReference type="AlphaFoldDB" id="A0A837NZF1"/>
<sequence>MFKVTNTIILLLFSLPVVPGESPLRNFNLNNTNVFKGQMDNSSCQSHILAFALMHQGFRNKRLLPYRFDNSKLAKQMTVEVSKLESEIRNIIKRIKQGNDSTRPEWERAVDEITNGAFRLRGSYTKNEFFKYDLSPKKFNIFIDNHFSMKGCSSTDITKCIVNFNLFTYRPPMIITSITFAEHEGHNQLYGGHVIGILNAKPQKVTDRQPEVLLVNTSVKGLGNGSCSINKPSRPSWDGTVEWVKNYELKSSVTTSSYHFVNWVERTH</sequence>
<gene>
    <name evidence="1" type="ORF">AN168_07130</name>
</gene>
<reference evidence="1 2" key="1">
    <citation type="submission" date="2015-08" db="EMBL/GenBank/DDBJ databases">
        <title>Draft Genome Sequence of Vibrio splendidus UCD-SED7.</title>
        <authorList>
            <person name="Lee R.D."/>
            <person name="Lang J.M."/>
            <person name="Coil D.A."/>
            <person name="Jospin G."/>
            <person name="Eisen J.A."/>
        </authorList>
    </citation>
    <scope>NUCLEOTIDE SEQUENCE [LARGE SCALE GENOMIC DNA]</scope>
    <source>
        <strain evidence="1 2">UCD-SED7</strain>
    </source>
</reference>
<dbReference type="Proteomes" id="UP000050463">
    <property type="component" value="Unassembled WGS sequence"/>
</dbReference>
<name>A0A837NZF1_VIBSP</name>
<protein>
    <submittedName>
        <fullName evidence="1">Uncharacterized protein</fullName>
    </submittedName>
</protein>
<accession>A0A837NZF1</accession>
<organism evidence="1 2">
    <name type="scientific">Vibrio splendidus</name>
    <dbReference type="NCBI Taxonomy" id="29497"/>
    <lineage>
        <taxon>Bacteria</taxon>
        <taxon>Pseudomonadati</taxon>
        <taxon>Pseudomonadota</taxon>
        <taxon>Gammaproteobacteria</taxon>
        <taxon>Vibrionales</taxon>
        <taxon>Vibrionaceae</taxon>
        <taxon>Vibrio</taxon>
    </lineage>
</organism>
<evidence type="ECO:0000313" key="1">
    <source>
        <dbReference type="EMBL" id="KPL95408.1"/>
    </source>
</evidence>
<proteinExistence type="predicted"/>
<dbReference type="EMBL" id="LIZK01000002">
    <property type="protein sequence ID" value="KPL95408.1"/>
    <property type="molecule type" value="Genomic_DNA"/>
</dbReference>
<comment type="caution">
    <text evidence="1">The sequence shown here is derived from an EMBL/GenBank/DDBJ whole genome shotgun (WGS) entry which is preliminary data.</text>
</comment>